<evidence type="ECO:0000256" key="5">
    <source>
        <dbReference type="ARBA" id="ARBA00022833"/>
    </source>
</evidence>
<evidence type="ECO:0000256" key="7">
    <source>
        <dbReference type="PROSITE-ProRule" id="PRU01379"/>
    </source>
</evidence>
<sequence length="443" mass="47449">MAATLAAGLAASLVLVAGNQAEADPPKGAGLKATLAAAPDNLKTPFETANGAAWTTQPQAQRFLRDLDAASERVRVQTVGRSLQNRPIQLVAVGSPAPATQAAAAGGSVALFTCSVHGDENSGREACLQMARDLAFTTDAALNRFLERTTVLFVNPNPDGWVADTRGNAEGVDVNRDYMALSTPEARAIVKIIRDWKPDVLNDLHEYGPGEFYDTDLLHLWPRNRNVDPIMHDLAREMSEKYSSAQVTSLGYSSGVYGQLVKDGEPFRQVAGDGQARILRNYAGLVNVAGMLSETANDALDDAEEADPALVNRRRVEVNYASAVGSVQMLIENRELLARETLAAAARNTEAGRTGSGVIYFAGQDDMIPTSASQVEPRPMCGYQLTTATFTEVRDELALHGITSRNDAGGRYVTLAQPTRGLIPLLFDSRSQYKIADGTPVAC</sequence>
<dbReference type="SUPFAM" id="SSF53187">
    <property type="entry name" value="Zn-dependent exopeptidases"/>
    <property type="match status" value="1"/>
</dbReference>
<evidence type="ECO:0000256" key="1">
    <source>
        <dbReference type="ARBA" id="ARBA00001947"/>
    </source>
</evidence>
<comment type="caution">
    <text evidence="10">The sequence shown here is derived from an EMBL/GenBank/DDBJ whole genome shotgun (WGS) entry which is preliminary data.</text>
</comment>
<organism evidence="10 11">
    <name type="scientific">Microlunatus aurantiacus</name>
    <dbReference type="NCBI Taxonomy" id="446786"/>
    <lineage>
        <taxon>Bacteria</taxon>
        <taxon>Bacillati</taxon>
        <taxon>Actinomycetota</taxon>
        <taxon>Actinomycetes</taxon>
        <taxon>Propionibacteriales</taxon>
        <taxon>Propionibacteriaceae</taxon>
        <taxon>Microlunatus</taxon>
    </lineage>
</organism>
<dbReference type="Proteomes" id="UP001500051">
    <property type="component" value="Unassembled WGS sequence"/>
</dbReference>
<evidence type="ECO:0000313" key="10">
    <source>
        <dbReference type="EMBL" id="GAA3692833.1"/>
    </source>
</evidence>
<evidence type="ECO:0000256" key="2">
    <source>
        <dbReference type="ARBA" id="ARBA00005988"/>
    </source>
</evidence>
<accession>A0ABP7CM13</accession>
<keyword evidence="3" id="KW-0645">Protease</keyword>
<feature type="chain" id="PRO_5045982106" evidence="8">
    <location>
        <begin position="24"/>
        <end position="443"/>
    </location>
</feature>
<evidence type="ECO:0000256" key="4">
    <source>
        <dbReference type="ARBA" id="ARBA00022801"/>
    </source>
</evidence>
<protein>
    <submittedName>
        <fullName evidence="10">DUF2817 domain-containing protein</fullName>
    </submittedName>
</protein>
<dbReference type="PROSITE" id="PS52035">
    <property type="entry name" value="PEPTIDASE_M14"/>
    <property type="match status" value="1"/>
</dbReference>
<evidence type="ECO:0000256" key="6">
    <source>
        <dbReference type="ARBA" id="ARBA00023049"/>
    </source>
</evidence>
<gene>
    <name evidence="10" type="ORF">GCM10022204_05520</name>
</gene>
<name>A0ABP7CM13_9ACTN</name>
<comment type="caution">
    <text evidence="7">Lacks conserved residue(s) required for the propagation of feature annotation.</text>
</comment>
<dbReference type="PANTHER" id="PTHR11705">
    <property type="entry name" value="PROTEASE FAMILY M14 CARBOXYPEPTIDASE A,B"/>
    <property type="match status" value="1"/>
</dbReference>
<evidence type="ECO:0000313" key="11">
    <source>
        <dbReference type="Proteomes" id="UP001500051"/>
    </source>
</evidence>
<reference evidence="11" key="1">
    <citation type="journal article" date="2019" name="Int. J. Syst. Evol. Microbiol.">
        <title>The Global Catalogue of Microorganisms (GCM) 10K type strain sequencing project: providing services to taxonomists for standard genome sequencing and annotation.</title>
        <authorList>
            <consortium name="The Broad Institute Genomics Platform"/>
            <consortium name="The Broad Institute Genome Sequencing Center for Infectious Disease"/>
            <person name="Wu L."/>
            <person name="Ma J."/>
        </authorList>
    </citation>
    <scope>NUCLEOTIDE SEQUENCE [LARGE SCALE GENOMIC DNA]</scope>
    <source>
        <strain evidence="11">JCM 16548</strain>
    </source>
</reference>
<dbReference type="EMBL" id="BAAAYX010000002">
    <property type="protein sequence ID" value="GAA3692833.1"/>
    <property type="molecule type" value="Genomic_DNA"/>
</dbReference>
<evidence type="ECO:0000256" key="8">
    <source>
        <dbReference type="SAM" id="SignalP"/>
    </source>
</evidence>
<proteinExistence type="inferred from homology"/>
<feature type="signal peptide" evidence="8">
    <location>
        <begin position="1"/>
        <end position="23"/>
    </location>
</feature>
<dbReference type="Gene3D" id="3.40.630.10">
    <property type="entry name" value="Zn peptidases"/>
    <property type="match status" value="1"/>
</dbReference>
<evidence type="ECO:0000256" key="3">
    <source>
        <dbReference type="ARBA" id="ARBA00022670"/>
    </source>
</evidence>
<comment type="cofactor">
    <cofactor evidence="1">
        <name>Zn(2+)</name>
        <dbReference type="ChEBI" id="CHEBI:29105"/>
    </cofactor>
</comment>
<keyword evidence="5" id="KW-0862">Zinc</keyword>
<dbReference type="Pfam" id="PF00246">
    <property type="entry name" value="Peptidase_M14"/>
    <property type="match status" value="1"/>
</dbReference>
<comment type="similarity">
    <text evidence="2 7">Belongs to the peptidase M14 family.</text>
</comment>
<dbReference type="InterPro" id="IPR000834">
    <property type="entry name" value="Peptidase_M14"/>
</dbReference>
<feature type="domain" description="Peptidase M14" evidence="9">
    <location>
        <begin position="53"/>
        <end position="292"/>
    </location>
</feature>
<evidence type="ECO:0000259" key="9">
    <source>
        <dbReference type="PROSITE" id="PS52035"/>
    </source>
</evidence>
<dbReference type="PANTHER" id="PTHR11705:SF143">
    <property type="entry name" value="SLL0236 PROTEIN"/>
    <property type="match status" value="1"/>
</dbReference>
<keyword evidence="11" id="KW-1185">Reference proteome</keyword>
<keyword evidence="4" id="KW-0378">Hydrolase</keyword>
<keyword evidence="8" id="KW-0732">Signal</keyword>
<keyword evidence="6" id="KW-0482">Metalloprotease</keyword>